<evidence type="ECO:0000256" key="1">
    <source>
        <dbReference type="SAM" id="Phobius"/>
    </source>
</evidence>
<protein>
    <submittedName>
        <fullName evidence="2">Transmembrane protein, putative</fullName>
    </submittedName>
</protein>
<sequence>MESCKTFKNLLIYFDYLVKPYEFKLHNDKRNGTICGGIFSLILLSVLTFYFVVTIEQLQTQDNNNYISYIDSSQSKSDQIQVTENEIQLAFFISIENSSINQEQQNLIIREYLSGQNQQSPLFGSKSNIKLLHIQKNNNQVLQNNLQIVECSSDSSNQSQISKLFSSVKYPMFCLSGQFQLQNQFYQTNYTYLSFEFDLDNNDLATIFPNSNIYLNMIYNDDSYQVNGNQFQQSPNYQFN</sequence>
<gene>
    <name evidence="2" type="ORF">TTHERM_000678339</name>
</gene>
<name>W7WZH0_TETTS</name>
<dbReference type="EMBL" id="GG662216">
    <property type="protein sequence ID" value="EWS70997.1"/>
    <property type="molecule type" value="Genomic_DNA"/>
</dbReference>
<dbReference type="AlphaFoldDB" id="W7WZH0"/>
<dbReference type="RefSeq" id="XP_012656481.1">
    <property type="nucleotide sequence ID" value="XM_012801027.1"/>
</dbReference>
<dbReference type="KEGG" id="tet:TTHERM_000678339"/>
<feature type="transmembrane region" description="Helical" evidence="1">
    <location>
        <begin position="34"/>
        <end position="53"/>
    </location>
</feature>
<accession>W7WZH0</accession>
<keyword evidence="1" id="KW-0472">Membrane</keyword>
<dbReference type="Proteomes" id="UP000009168">
    <property type="component" value="Unassembled WGS sequence"/>
</dbReference>
<keyword evidence="1" id="KW-1133">Transmembrane helix</keyword>
<reference evidence="3" key="1">
    <citation type="journal article" date="2006" name="PLoS Biol.">
        <title>Macronuclear genome sequence of the ciliate Tetrahymena thermophila, a model eukaryote.</title>
        <authorList>
            <person name="Eisen J.A."/>
            <person name="Coyne R.S."/>
            <person name="Wu M."/>
            <person name="Wu D."/>
            <person name="Thiagarajan M."/>
            <person name="Wortman J.R."/>
            <person name="Badger J.H."/>
            <person name="Ren Q."/>
            <person name="Amedeo P."/>
            <person name="Jones K.M."/>
            <person name="Tallon L.J."/>
            <person name="Delcher A.L."/>
            <person name="Salzberg S.L."/>
            <person name="Silva J.C."/>
            <person name="Haas B.J."/>
            <person name="Majoros W.H."/>
            <person name="Farzad M."/>
            <person name="Carlton J.M."/>
            <person name="Smith R.K. Jr."/>
            <person name="Garg J."/>
            <person name="Pearlman R.E."/>
            <person name="Karrer K.M."/>
            <person name="Sun L."/>
            <person name="Manning G."/>
            <person name="Elde N.C."/>
            <person name="Turkewitz A.P."/>
            <person name="Asai D.J."/>
            <person name="Wilkes D.E."/>
            <person name="Wang Y."/>
            <person name="Cai H."/>
            <person name="Collins K."/>
            <person name="Stewart B.A."/>
            <person name="Lee S.R."/>
            <person name="Wilamowska K."/>
            <person name="Weinberg Z."/>
            <person name="Ruzzo W.L."/>
            <person name="Wloga D."/>
            <person name="Gaertig J."/>
            <person name="Frankel J."/>
            <person name="Tsao C.-C."/>
            <person name="Gorovsky M.A."/>
            <person name="Keeling P.J."/>
            <person name="Waller R.F."/>
            <person name="Patron N.J."/>
            <person name="Cherry J.M."/>
            <person name="Stover N.A."/>
            <person name="Krieger C.J."/>
            <person name="del Toro C."/>
            <person name="Ryder H.F."/>
            <person name="Williamson S.C."/>
            <person name="Barbeau R.A."/>
            <person name="Hamilton E.P."/>
            <person name="Orias E."/>
        </authorList>
    </citation>
    <scope>NUCLEOTIDE SEQUENCE [LARGE SCALE GENOMIC DNA]</scope>
    <source>
        <strain evidence="3">SB210</strain>
    </source>
</reference>
<proteinExistence type="predicted"/>
<keyword evidence="3" id="KW-1185">Reference proteome</keyword>
<evidence type="ECO:0000313" key="3">
    <source>
        <dbReference type="Proteomes" id="UP000009168"/>
    </source>
</evidence>
<evidence type="ECO:0000313" key="2">
    <source>
        <dbReference type="EMBL" id="EWS70997.1"/>
    </source>
</evidence>
<keyword evidence="1 2" id="KW-0812">Transmembrane</keyword>
<dbReference type="GeneID" id="24440166"/>
<dbReference type="InParanoid" id="W7WZH0"/>
<organism evidence="2 3">
    <name type="scientific">Tetrahymena thermophila (strain SB210)</name>
    <dbReference type="NCBI Taxonomy" id="312017"/>
    <lineage>
        <taxon>Eukaryota</taxon>
        <taxon>Sar</taxon>
        <taxon>Alveolata</taxon>
        <taxon>Ciliophora</taxon>
        <taxon>Intramacronucleata</taxon>
        <taxon>Oligohymenophorea</taxon>
        <taxon>Hymenostomatida</taxon>
        <taxon>Tetrahymenina</taxon>
        <taxon>Tetrahymenidae</taxon>
        <taxon>Tetrahymena</taxon>
    </lineage>
</organism>